<dbReference type="PANTHER" id="PTHR43245">
    <property type="entry name" value="BIFUNCTIONAL POLYMYXIN RESISTANCE PROTEIN ARNA"/>
    <property type="match status" value="1"/>
</dbReference>
<dbReference type="EMBL" id="VDLU01000002">
    <property type="protein sequence ID" value="TNJ28735.1"/>
    <property type="molecule type" value="Genomic_DNA"/>
</dbReference>
<dbReference type="Proteomes" id="UP000315496">
    <property type="component" value="Chromosome 2"/>
</dbReference>
<dbReference type="SUPFAM" id="SSF51735">
    <property type="entry name" value="NAD(P)-binding Rossmann-fold domains"/>
    <property type="match status" value="1"/>
</dbReference>
<organism evidence="2 3">
    <name type="scientific">Giardia muris</name>
    <dbReference type="NCBI Taxonomy" id="5742"/>
    <lineage>
        <taxon>Eukaryota</taxon>
        <taxon>Metamonada</taxon>
        <taxon>Diplomonadida</taxon>
        <taxon>Hexamitidae</taxon>
        <taxon>Giardiinae</taxon>
        <taxon>Giardia</taxon>
    </lineage>
</organism>
<reference evidence="2 3" key="1">
    <citation type="submission" date="2019-05" db="EMBL/GenBank/DDBJ databases">
        <title>The compact genome of Giardia muris reveals important steps in the evolution of intestinal protozoan parasites.</title>
        <authorList>
            <person name="Xu F."/>
            <person name="Jimenez-Gonzalez A."/>
            <person name="Einarsson E."/>
            <person name="Astvaldsson A."/>
            <person name="Peirasmaki D."/>
            <person name="Eckmann L."/>
            <person name="Andersson J.O."/>
            <person name="Svard S.G."/>
            <person name="Jerlstrom-Hultqvist J."/>
        </authorList>
    </citation>
    <scope>NUCLEOTIDE SEQUENCE [LARGE SCALE GENOMIC DNA]</scope>
    <source>
        <strain evidence="2 3">Roberts-Thomson</strain>
    </source>
</reference>
<name>A0A4Z1SUW2_GIAMU</name>
<dbReference type="VEuPathDB" id="GiardiaDB:GMRT_13794"/>
<dbReference type="PANTHER" id="PTHR43245:SF13">
    <property type="entry name" value="UDP-D-APIOSE_UDP-D-XYLOSE SYNTHASE 2"/>
    <property type="match status" value="1"/>
</dbReference>
<comment type="caution">
    <text evidence="2">The sequence shown here is derived from an EMBL/GenBank/DDBJ whole genome shotgun (WGS) entry which is preliminary data.</text>
</comment>
<accession>A0A4Z1SUW2</accession>
<keyword evidence="3" id="KW-1185">Reference proteome</keyword>
<dbReference type="InterPro" id="IPR036291">
    <property type="entry name" value="NAD(P)-bd_dom_sf"/>
</dbReference>
<evidence type="ECO:0000259" key="1">
    <source>
        <dbReference type="Pfam" id="PF01370"/>
    </source>
</evidence>
<feature type="domain" description="NAD-dependent epimerase/dehydratase" evidence="1">
    <location>
        <begin position="20"/>
        <end position="262"/>
    </location>
</feature>
<dbReference type="Pfam" id="PF01370">
    <property type="entry name" value="Epimerase"/>
    <property type="match status" value="1"/>
</dbReference>
<protein>
    <submittedName>
        <fullName evidence="2">UDP-glucose 4-epimerase</fullName>
    </submittedName>
</protein>
<evidence type="ECO:0000313" key="2">
    <source>
        <dbReference type="EMBL" id="TNJ28735.1"/>
    </source>
</evidence>
<evidence type="ECO:0000313" key="3">
    <source>
        <dbReference type="Proteomes" id="UP000315496"/>
    </source>
</evidence>
<proteinExistence type="predicted"/>
<dbReference type="Gene3D" id="3.40.50.720">
    <property type="entry name" value="NAD(P)-binding Rossmann-like Domain"/>
    <property type="match status" value="1"/>
</dbReference>
<dbReference type="OrthoDB" id="9402762at2759"/>
<dbReference type="AlphaFoldDB" id="A0A4Z1SUW2"/>
<dbReference type="InterPro" id="IPR050177">
    <property type="entry name" value="Lipid_A_modif_metabolic_enz"/>
</dbReference>
<gene>
    <name evidence="2" type="ORF">GMRT_13794</name>
</gene>
<dbReference type="Gene3D" id="3.90.25.10">
    <property type="entry name" value="UDP-galactose 4-epimerase, domain 1"/>
    <property type="match status" value="1"/>
</dbReference>
<sequence>MSSPTPSFSPELAKLRGMSILITGGCGFIGSHCVEVCHALGMDVYVFDNMASGHTVLSPTSSKSASITYIYGDICNGVAFRNLPSHIDFVIHLAAAISVVESMTNPAKYHAVNVEGSNNVFEYAIGAGAKAVVSASSAAFYGDCGTEAITETYPYQGISPYADSKMTMECLGEACNQRQSQTRFFFCRFFNVYGPRQDPSSPYTGVISIFMECCRSKKPITIFGDGQQTRDFIFVRDVVAGCLSILSGASALKLSENAFNVGTGKSVTINRLAELVIAASGVKPEETPIMHCERRAGDIRDSLSCCNRLKTSCSWNPSVELGNGLKTTWNWFTNQADGLMGDLTQVDHEKLRSQGILIFNVDECLLKEMRISPTTATIQQVSAIGSATHA</sequence>
<dbReference type="InterPro" id="IPR001509">
    <property type="entry name" value="Epimerase_deHydtase"/>
</dbReference>